<organism evidence="7">
    <name type="scientific">Cacopsylla melanoneura</name>
    <dbReference type="NCBI Taxonomy" id="428564"/>
    <lineage>
        <taxon>Eukaryota</taxon>
        <taxon>Metazoa</taxon>
        <taxon>Ecdysozoa</taxon>
        <taxon>Arthropoda</taxon>
        <taxon>Hexapoda</taxon>
        <taxon>Insecta</taxon>
        <taxon>Pterygota</taxon>
        <taxon>Neoptera</taxon>
        <taxon>Paraneoptera</taxon>
        <taxon>Hemiptera</taxon>
        <taxon>Sternorrhyncha</taxon>
        <taxon>Psylloidea</taxon>
        <taxon>Psyllidae</taxon>
        <taxon>Psyllinae</taxon>
        <taxon>Cacopsylla</taxon>
    </lineage>
</organism>
<dbReference type="InterPro" id="IPR005344">
    <property type="entry name" value="TMEM33/Pom33"/>
</dbReference>
<evidence type="ECO:0000256" key="5">
    <source>
        <dbReference type="ARBA" id="ARBA00023136"/>
    </source>
</evidence>
<dbReference type="Pfam" id="PF03661">
    <property type="entry name" value="TMEM33_Pom33"/>
    <property type="match status" value="1"/>
</dbReference>
<dbReference type="GO" id="GO:0016020">
    <property type="term" value="C:membrane"/>
    <property type="evidence" value="ECO:0007669"/>
    <property type="project" value="UniProtKB-SubCell"/>
</dbReference>
<dbReference type="InterPro" id="IPR051645">
    <property type="entry name" value="PER33/POM33_regulator"/>
</dbReference>
<dbReference type="PANTHER" id="PTHR12703">
    <property type="entry name" value="TRANSMEMBRANE PROTEIN 33"/>
    <property type="match status" value="1"/>
</dbReference>
<feature type="transmembrane region" description="Helical" evidence="6">
    <location>
        <begin position="166"/>
        <end position="190"/>
    </location>
</feature>
<reference evidence="7" key="1">
    <citation type="submission" date="2021-05" db="EMBL/GenBank/DDBJ databases">
        <authorList>
            <person name="Alioto T."/>
            <person name="Alioto T."/>
            <person name="Gomez Garrido J."/>
        </authorList>
    </citation>
    <scope>NUCLEOTIDE SEQUENCE</scope>
</reference>
<protein>
    <submittedName>
        <fullName evidence="7">Krueppel homolog 2</fullName>
    </submittedName>
</protein>
<dbReference type="PANTHER" id="PTHR12703:SF4">
    <property type="entry name" value="TRANSMEMBRANE PROTEIN 33"/>
    <property type="match status" value="1"/>
</dbReference>
<sequence length="250" mass="28780">MADTQQAPRPVLEVLKEHAISHKDNVTLWATRLAALLFTTIYFIPIVGNPVNSYYKVLMANAAISALRLHQRLPPFTFSKEFFNLLMLEDSFHYLWFSLIYLYVQPITLALLPVFLFSMIHFASYSLTLLDTLGQNSWWGARLLISLVEFQSNTILRLIAFAEIFLMPFVIIMILMGRAGLFTPFMYYNFLKMRYASRRNPHTRNMFLEIRQGVEKLAASPRCPDPVKKILLGGIQFVCRLAPPPAEAQQ</sequence>
<dbReference type="GO" id="GO:0005783">
    <property type="term" value="C:endoplasmic reticulum"/>
    <property type="evidence" value="ECO:0007669"/>
    <property type="project" value="TreeGrafter"/>
</dbReference>
<feature type="transmembrane region" description="Helical" evidence="6">
    <location>
        <begin position="26"/>
        <end position="47"/>
    </location>
</feature>
<evidence type="ECO:0000313" key="7">
    <source>
        <dbReference type="EMBL" id="CAG6756549.1"/>
    </source>
</evidence>
<dbReference type="GO" id="GO:0071786">
    <property type="term" value="P:endoplasmic reticulum tubular network organization"/>
    <property type="evidence" value="ECO:0007669"/>
    <property type="project" value="TreeGrafter"/>
</dbReference>
<comment type="subcellular location">
    <subcellularLocation>
        <location evidence="1">Membrane</location>
        <topology evidence="1">Multi-pass membrane protein</topology>
    </subcellularLocation>
</comment>
<evidence type="ECO:0000256" key="3">
    <source>
        <dbReference type="ARBA" id="ARBA00022692"/>
    </source>
</evidence>
<name>A0A8D9A095_9HEMI</name>
<comment type="similarity">
    <text evidence="2">Belongs to the PER33/POM33 family.</text>
</comment>
<proteinExistence type="inferred from homology"/>
<accession>A0A8D9A095</accession>
<keyword evidence="3 6" id="KW-0812">Transmembrane</keyword>
<keyword evidence="4 6" id="KW-1133">Transmembrane helix</keyword>
<evidence type="ECO:0000256" key="6">
    <source>
        <dbReference type="SAM" id="Phobius"/>
    </source>
</evidence>
<evidence type="ECO:0000256" key="1">
    <source>
        <dbReference type="ARBA" id="ARBA00004141"/>
    </source>
</evidence>
<keyword evidence="5 6" id="KW-0472">Membrane</keyword>
<evidence type="ECO:0000256" key="4">
    <source>
        <dbReference type="ARBA" id="ARBA00022989"/>
    </source>
</evidence>
<dbReference type="GO" id="GO:0061024">
    <property type="term" value="P:membrane organization"/>
    <property type="evidence" value="ECO:0007669"/>
    <property type="project" value="TreeGrafter"/>
</dbReference>
<evidence type="ECO:0000256" key="2">
    <source>
        <dbReference type="ARBA" id="ARBA00007322"/>
    </source>
</evidence>
<dbReference type="EMBL" id="HBUF01544940">
    <property type="protein sequence ID" value="CAG6756549.1"/>
    <property type="molecule type" value="Transcribed_RNA"/>
</dbReference>
<dbReference type="AlphaFoldDB" id="A0A8D9A095"/>
<dbReference type="EMBL" id="HBUF01544936">
    <property type="protein sequence ID" value="CAG6756519.1"/>
    <property type="molecule type" value="Transcribed_RNA"/>
</dbReference>